<evidence type="ECO:0000256" key="10">
    <source>
        <dbReference type="ARBA" id="ARBA00022844"/>
    </source>
</evidence>
<dbReference type="NCBIfam" id="TIGR04210">
    <property type="entry name" value="bunya_NSm"/>
    <property type="match status" value="1"/>
</dbReference>
<evidence type="ECO:0000256" key="16">
    <source>
        <dbReference type="ARBA" id="ARBA00023296"/>
    </source>
</evidence>
<feature type="domain" description="Bunyavirus glycoprotein G2" evidence="20">
    <location>
        <begin position="27"/>
        <end position="306"/>
    </location>
</feature>
<evidence type="ECO:0000256" key="3">
    <source>
        <dbReference type="ARBA" id="ARBA00004625"/>
    </source>
</evidence>
<evidence type="ECO:0000256" key="1">
    <source>
        <dbReference type="ARBA" id="ARBA00004182"/>
    </source>
</evidence>
<feature type="transmembrane region" description="Helical" evidence="18">
    <location>
        <begin position="367"/>
        <end position="387"/>
    </location>
</feature>
<keyword evidence="13 18" id="KW-0472">Membrane</keyword>
<keyword evidence="9" id="KW-1040">Host Golgi apparatus</keyword>
<keyword evidence="15" id="KW-1038">Host endoplasmic reticulum</keyword>
<feature type="transmembrane region" description="Helical" evidence="18">
    <location>
        <begin position="1372"/>
        <end position="1394"/>
    </location>
</feature>
<keyword evidence="14" id="KW-0325">Glycoprotein</keyword>
<keyword evidence="16" id="KW-1160">Virus entry into host cell</keyword>
<dbReference type="InterPro" id="IPR026400">
    <property type="entry name" value="Bunya_nonstruc_pro_NSm"/>
</dbReference>
<dbReference type="InterPro" id="IPR005168">
    <property type="entry name" value="Bunya_G2"/>
</dbReference>
<proteinExistence type="predicted"/>
<evidence type="ECO:0000256" key="14">
    <source>
        <dbReference type="ARBA" id="ARBA00023180"/>
    </source>
</evidence>
<keyword evidence="8" id="KW-1161">Viral attachment to host cell</keyword>
<dbReference type="EMBL" id="KF697143">
    <property type="protein sequence ID" value="AHY22341.1"/>
    <property type="molecule type" value="Viral_cRNA"/>
</dbReference>
<evidence type="ECO:0000256" key="8">
    <source>
        <dbReference type="ARBA" id="ARBA00022804"/>
    </source>
</evidence>
<feature type="transmembrane region" description="Helical" evidence="18">
    <location>
        <begin position="314"/>
        <end position="334"/>
    </location>
</feature>
<keyword evidence="7" id="KW-0732">Signal</keyword>
<organism evidence="21 22">
    <name type="scientific">Iquitos virus</name>
    <dbReference type="NCBI Taxonomy" id="1387354"/>
    <lineage>
        <taxon>Viruses</taxon>
        <taxon>Riboviria</taxon>
        <taxon>Orthornavirae</taxon>
        <taxon>Negarnaviricota</taxon>
        <taxon>Polyploviricotina</taxon>
        <taxon>Bunyaviricetes</taxon>
        <taxon>Elliovirales</taxon>
        <taxon>Peribunyaviridae</taxon>
        <taxon>Orthobunyavirus</taxon>
        <taxon>Orthobunyavirus oropoucheense</taxon>
    </lineage>
</organism>
<name>A0A023W0R0_9VIRU</name>
<dbReference type="GO" id="GO:0055036">
    <property type="term" value="C:virion membrane"/>
    <property type="evidence" value="ECO:0007669"/>
    <property type="project" value="UniProtKB-SubCell"/>
</dbReference>
<evidence type="ECO:0000256" key="15">
    <source>
        <dbReference type="ARBA" id="ARBA00023184"/>
    </source>
</evidence>
<dbReference type="Proteomes" id="UP000173726">
    <property type="component" value="Genome"/>
</dbReference>
<keyword evidence="5" id="KW-0945">Host-virus interaction</keyword>
<evidence type="ECO:0000256" key="13">
    <source>
        <dbReference type="ARBA" id="ARBA00023136"/>
    </source>
</evidence>
<evidence type="ECO:0000256" key="12">
    <source>
        <dbReference type="ARBA" id="ARBA00022989"/>
    </source>
</evidence>
<evidence type="ECO:0000256" key="17">
    <source>
        <dbReference type="ARBA" id="ARBA00031199"/>
    </source>
</evidence>
<dbReference type="GO" id="GO:0044178">
    <property type="term" value="C:host cell Golgi membrane"/>
    <property type="evidence" value="ECO:0007669"/>
    <property type="project" value="UniProtKB-SubCell"/>
</dbReference>
<keyword evidence="11" id="KW-1043">Host membrane</keyword>
<protein>
    <recommendedName>
        <fullName evidence="4">Envelopment polyprotein</fullName>
    </recommendedName>
    <alternativeName>
        <fullName evidence="17">M polyprotein</fullName>
    </alternativeName>
</protein>
<keyword evidence="6 18" id="KW-0812">Transmembrane</keyword>
<feature type="domain" description="Bunyavirus glycoprotein G1" evidence="19">
    <location>
        <begin position="518"/>
        <end position="1357"/>
    </location>
</feature>
<evidence type="ECO:0000259" key="19">
    <source>
        <dbReference type="Pfam" id="PF03557"/>
    </source>
</evidence>
<feature type="transmembrane region" description="Helical" evidence="18">
    <location>
        <begin position="233"/>
        <end position="252"/>
    </location>
</feature>
<sequence length="1418" mass="162122">MDCIIFYLSFFAVVTAHPVSHHQVGDRCFAGGNLIKDLNKTVNIGEVCVRDDISIIKSTTAIQKSLDHLSTRTKFYRVYIVKEWAECNPIIDYAGNFIVMNIDDNGHLVPRMHTCRASCDIRLNKNDAEIILSSQKTNHYEIIGTTTVSGWFKNTINLPLEHTCEHITVNCGQKSLRFHACFRMHRGCTRFFKNTYMPSTMIEHMCVNLELIIFTLYIFTALVFAYIITKSYIAYILLPLFYPLTYVFGIIYSKLKQCKTCMLAAHPFTNCPKRCVCGSRFNCTEALRVHRLGRDCQGYKSLSKARQMCKSKSWSFIIAIFTGLILMEFITPIHGERTYKLSELADEFIAMKTEVTVMQRSIYNQKILNIALLTLVVLIILLETYIFKILFSLLYRSCSMCGLIHYKVGLKINLLTTNKCGTCICGFSEQQSSGFEYEVFLKDMHKQRESCKYFPMLNHFRNLKILTTILLLILLATSVSSECLQKPLKIKLEDLHECIGVNFLDKQCYNRKNLYESLRSKNLISEVDKKYFENADLEGQFKRIEYAQDAHRMILLERILYSTECEMHTILTNGGAYNIPWRTYLKNHNLNLCGKHVHKMVCQCVNTHTQCLSTGIDYQDEITKFYQADGDSYRSDLSIILETISTAFRGLTKVLIETYIEQDNSESMIKLLNTIQGKVPNNYQMLGILKFAIKIMNINQTRGVRSARHTIVSNDIPMSEPFSNFEVSNINIKQCLEPLTLKCFTKRGDSPHSNHLLCKEQSKYKVFEWPEVETVTKNNKLCLGDTHCNLKFTATTSDEIIKLLNCFSDTYKPNPGEMEIGLKKCNAEKIGECVTLENSPWPIVYCENKYYYSEAKEHAKDGSVNSYCLTNKCTEDRLPINPAWFKSCNWEKNIKETATIKEFVYNDIKSYRKSLESEINTDLMIHHYRPTKNLPHIKPIYKSLSIQGSETVDGLQNSFIEGEMPAISGLANGYHLMYKGTQLFDIVIFIRKAVYKANYYKIYTTGPSIAINMEHNEQCTGHCPSKIPSKENWLTFSREHTSSWGCEEYGCLAIDTGCLYGSCQDVIRPEIDVYKKSGTEQSLIELCITSAHETFCNDLDILEPIIGEKISASFQSTQSNQLPNIIAFRKGQILTGAINDLGNTGSQCGSIQLVNNTLLGEGNVKFDYICHAMRRKDVIIRRCYNDHFTSCNLLQKRSDLIGNINGKELQISMSGRSMGSMKFKIELGDINYKLYTENADITIRGECGGCIGCAEAVSCSLEVESASEILCKVECNCQPYIENILIKPQTKTYSFKATCLEKSNTLDIKICGKQIIAPLTIKSYNQKIDLSKLDESNYVKEEDLACNTWLCKVQTEGFNFVFSGLFAGFGRYWTIAIYILIAVVIILILIYILMPIFRLIRTFLIKNEIEYTTEQKMR</sequence>
<dbReference type="GO" id="GO:0044167">
    <property type="term" value="C:host cell endoplasmic reticulum membrane"/>
    <property type="evidence" value="ECO:0007669"/>
    <property type="project" value="UniProtKB-SubCell"/>
</dbReference>
<evidence type="ECO:0000256" key="6">
    <source>
        <dbReference type="ARBA" id="ARBA00022692"/>
    </source>
</evidence>
<feature type="transmembrane region" description="Helical" evidence="18">
    <location>
        <begin position="207"/>
        <end position="227"/>
    </location>
</feature>
<evidence type="ECO:0000259" key="20">
    <source>
        <dbReference type="Pfam" id="PF03563"/>
    </source>
</evidence>
<evidence type="ECO:0000256" key="9">
    <source>
        <dbReference type="ARBA" id="ARBA00022812"/>
    </source>
</evidence>
<evidence type="ECO:0000256" key="7">
    <source>
        <dbReference type="ARBA" id="ARBA00022729"/>
    </source>
</evidence>
<dbReference type="GO" id="GO:0044003">
    <property type="term" value="P:symbiont-mediated perturbation of host process"/>
    <property type="evidence" value="ECO:0007669"/>
    <property type="project" value="InterPro"/>
</dbReference>
<accession>A0A023W0R0</accession>
<dbReference type="GO" id="GO:0046718">
    <property type="term" value="P:symbiont entry into host cell"/>
    <property type="evidence" value="ECO:0007669"/>
    <property type="project" value="UniProtKB-KW"/>
</dbReference>
<feature type="transmembrane region" description="Helical" evidence="18">
    <location>
        <begin position="462"/>
        <end position="481"/>
    </location>
</feature>
<keyword evidence="10" id="KW-0946">Virion</keyword>
<evidence type="ECO:0000313" key="22">
    <source>
        <dbReference type="Proteomes" id="UP000173726"/>
    </source>
</evidence>
<dbReference type="InterPro" id="IPR005167">
    <property type="entry name" value="Bunya_G1"/>
</dbReference>
<evidence type="ECO:0000256" key="2">
    <source>
        <dbReference type="ARBA" id="ARBA00004252"/>
    </source>
</evidence>
<evidence type="ECO:0000256" key="4">
    <source>
        <dbReference type="ARBA" id="ARBA00015294"/>
    </source>
</evidence>
<evidence type="ECO:0000256" key="11">
    <source>
        <dbReference type="ARBA" id="ARBA00022870"/>
    </source>
</evidence>
<evidence type="ECO:0000256" key="5">
    <source>
        <dbReference type="ARBA" id="ARBA00022581"/>
    </source>
</evidence>
<evidence type="ECO:0000313" key="21">
    <source>
        <dbReference type="EMBL" id="AHY22341.1"/>
    </source>
</evidence>
<reference evidence="21 22" key="1">
    <citation type="journal article" date="2014" name="J. Gen. Virol.">
        <title>Genomic and phylogenetic characterization of viruses included in the Manzanilla and Oropouche species complexes of the genus Orthobunyavirus, family Bunyaviridae.</title>
        <authorList>
            <person name="Ladner J.T."/>
            <person name="Savji N."/>
            <person name="Lofts L."/>
            <person name="Travassos da Rosa A."/>
            <person name="Wiley M.R."/>
            <person name="Gestole M.C."/>
            <person name="Rosen G.E."/>
            <person name="Guzman H."/>
            <person name="Vasconcelos P.F."/>
            <person name="Nunes M.R."/>
            <person name="J Kochel T."/>
            <person name="Lipkin W.I."/>
            <person name="Tesh R.B."/>
            <person name="Palacios G."/>
        </authorList>
    </citation>
    <scope>NUCLEOTIDE SEQUENCE [LARGE SCALE GENOMIC DNA]</scope>
    <source>
        <strain evidence="21">IQT9924</strain>
    </source>
</reference>
<dbReference type="Pfam" id="PF03563">
    <property type="entry name" value="Bunya_G2"/>
    <property type="match status" value="1"/>
</dbReference>
<comment type="subcellular location">
    <subcellularLocation>
        <location evidence="2">Host Golgi apparatus membrane</location>
        <topology evidence="2">Multi-pass membrane protein</topology>
    </subcellularLocation>
    <subcellularLocation>
        <location evidence="3">Host endoplasmic reticulum membrane</location>
    </subcellularLocation>
    <subcellularLocation>
        <location evidence="1">Virion membrane</location>
    </subcellularLocation>
</comment>
<keyword evidence="12 18" id="KW-1133">Transmembrane helix</keyword>
<evidence type="ECO:0000256" key="18">
    <source>
        <dbReference type="SAM" id="Phobius"/>
    </source>
</evidence>
<dbReference type="GO" id="GO:0019062">
    <property type="term" value="P:virion attachment to host cell"/>
    <property type="evidence" value="ECO:0007669"/>
    <property type="project" value="UniProtKB-KW"/>
</dbReference>
<dbReference type="Pfam" id="PF03557">
    <property type="entry name" value="Bunya_G1"/>
    <property type="match status" value="1"/>
</dbReference>